<feature type="domain" description="YdbS-like PH" evidence="2">
    <location>
        <begin position="407"/>
        <end position="466"/>
    </location>
</feature>
<dbReference type="PANTHER" id="PTHR34473:SF2">
    <property type="entry name" value="UPF0699 TRANSMEMBRANE PROTEIN YDBT"/>
    <property type="match status" value="1"/>
</dbReference>
<dbReference type="InterPro" id="IPR005182">
    <property type="entry name" value="YdbS-like_PH"/>
</dbReference>
<reference evidence="3 4" key="1">
    <citation type="submission" date="2017-12" db="EMBL/GenBank/DDBJ databases">
        <title>Phylogenetic diversity of female urinary microbiome.</title>
        <authorList>
            <person name="Thomas-White K."/>
            <person name="Wolfe A.J."/>
        </authorList>
    </citation>
    <scope>NUCLEOTIDE SEQUENCE [LARGE SCALE GENOMIC DNA]</scope>
    <source>
        <strain evidence="3 4">UMB0018</strain>
    </source>
</reference>
<accession>A0A2I1I1W1</accession>
<dbReference type="AlphaFoldDB" id="A0A2I1I1W1"/>
<evidence type="ECO:0000259" key="2">
    <source>
        <dbReference type="Pfam" id="PF03703"/>
    </source>
</evidence>
<feature type="domain" description="YdbS-like PH" evidence="2">
    <location>
        <begin position="277"/>
        <end position="336"/>
    </location>
</feature>
<feature type="transmembrane region" description="Helical" evidence="1">
    <location>
        <begin position="212"/>
        <end position="232"/>
    </location>
</feature>
<evidence type="ECO:0000313" key="3">
    <source>
        <dbReference type="EMBL" id="PKY65081.1"/>
    </source>
</evidence>
<evidence type="ECO:0000256" key="1">
    <source>
        <dbReference type="SAM" id="Phobius"/>
    </source>
</evidence>
<organism evidence="3 4">
    <name type="scientific">Schaalia odontolytica</name>
    <dbReference type="NCBI Taxonomy" id="1660"/>
    <lineage>
        <taxon>Bacteria</taxon>
        <taxon>Bacillati</taxon>
        <taxon>Actinomycetota</taxon>
        <taxon>Actinomycetes</taxon>
        <taxon>Actinomycetales</taxon>
        <taxon>Actinomycetaceae</taxon>
        <taxon>Schaalia</taxon>
    </lineage>
</organism>
<dbReference type="Proteomes" id="UP000234198">
    <property type="component" value="Unassembled WGS sequence"/>
</dbReference>
<proteinExistence type="predicted"/>
<dbReference type="RefSeq" id="WP_101600953.1">
    <property type="nucleotide sequence ID" value="NZ_PKKM01000003.1"/>
</dbReference>
<evidence type="ECO:0000313" key="4">
    <source>
        <dbReference type="Proteomes" id="UP000234198"/>
    </source>
</evidence>
<gene>
    <name evidence="3" type="ORF">CYJ22_02940</name>
</gene>
<dbReference type="PIRSF" id="PIRSF026631">
    <property type="entry name" value="UCP026631"/>
    <property type="match status" value="1"/>
</dbReference>
<keyword evidence="1" id="KW-0812">Transmembrane</keyword>
<comment type="caution">
    <text evidence="3">The sequence shown here is derived from an EMBL/GenBank/DDBJ whole genome shotgun (WGS) entry which is preliminary data.</text>
</comment>
<protein>
    <submittedName>
        <fullName evidence="3">PH domain protein</fullName>
    </submittedName>
</protein>
<dbReference type="Pfam" id="PF03703">
    <property type="entry name" value="bPH_2"/>
    <property type="match status" value="3"/>
</dbReference>
<keyword evidence="1" id="KW-0472">Membrane</keyword>
<name>A0A2I1I1W1_9ACTO</name>
<feature type="transmembrane region" description="Helical" evidence="1">
    <location>
        <begin position="238"/>
        <end position="266"/>
    </location>
</feature>
<dbReference type="PANTHER" id="PTHR34473">
    <property type="entry name" value="UPF0699 TRANSMEMBRANE PROTEIN YDBS"/>
    <property type="match status" value="1"/>
</dbReference>
<feature type="domain" description="YdbS-like PH" evidence="2">
    <location>
        <begin position="86"/>
        <end position="164"/>
    </location>
</feature>
<sequence>MSTDLSSDGIAPEDWKPLHPLTYFPRVAGSVTGIVGAVSLSNASAIERMLNGETPAWLATTGIFLGLVMIAGVVLAIAGAYCYLSWTKTRYAVSNTAIWYRAGILQRTQRHARLSRIQTINVSYSLVGRILGLGYLDIEVAGGGDSSIKLGLLNSRRLEELRALLLALASGAIDEVVDPSADSVAATLGTRTGASPLEAPARPVFKVGFGKLLVSMLATIDNVIALFFGVFLLGLNGFLVGVVGVTSIMSFLGILAGAFSLLAGVWARFDREFGFTAAIAADGVRINRGLTARRHVTIPPGRIHAIEVTQPLIWRLFGWYRVEITQAGNAAHTTDEKNKGMQVDVASDVLLPVGSRVEVIQAIAMAIPDLGVDDPDGFLESLRVGTGEDRWMTPIPRSARILDPLVYKRRAFGLTDAVFVIRDGFFNLRFSIIPLTRIQSVSLHQGPIQRWRHVASVRAALVPGPVASMAEHVEAGRSVELWAQLSQASKVRREAEAPERWLSRVTEIVEATSQRAEGDK</sequence>
<dbReference type="InterPro" id="IPR014529">
    <property type="entry name" value="UCP026631"/>
</dbReference>
<dbReference type="EMBL" id="PKKM01000003">
    <property type="protein sequence ID" value="PKY65081.1"/>
    <property type="molecule type" value="Genomic_DNA"/>
</dbReference>
<feature type="transmembrane region" description="Helical" evidence="1">
    <location>
        <begin position="57"/>
        <end position="84"/>
    </location>
</feature>
<keyword evidence="1" id="KW-1133">Transmembrane helix</keyword>